<dbReference type="PANTHER" id="PTHR22692">
    <property type="entry name" value="MYOSIN VII, XV"/>
    <property type="match status" value="1"/>
</dbReference>
<dbReference type="Gene3D" id="1.20.80.10">
    <property type="match status" value="1"/>
</dbReference>
<dbReference type="InterPro" id="IPR029071">
    <property type="entry name" value="Ubiquitin-like_domsf"/>
</dbReference>
<dbReference type="InterPro" id="IPR019748">
    <property type="entry name" value="FERM_central"/>
</dbReference>
<feature type="compositionally biased region" description="Polar residues" evidence="7">
    <location>
        <begin position="612"/>
        <end position="621"/>
    </location>
</feature>
<proteinExistence type="inferred from homology"/>
<dbReference type="SUPFAM" id="SSF47031">
    <property type="entry name" value="Second domain of FERM"/>
    <property type="match status" value="1"/>
</dbReference>
<dbReference type="InterPro" id="IPR051567">
    <property type="entry name" value="Unconventional_Myosin_ATPase"/>
</dbReference>
<dbReference type="Gene3D" id="2.30.29.30">
    <property type="entry name" value="Pleckstrin-homology domain (PH domain)/Phosphotyrosine-binding domain (PTB)"/>
    <property type="match status" value="1"/>
</dbReference>
<evidence type="ECO:0000256" key="1">
    <source>
        <dbReference type="ARBA" id="ARBA00004496"/>
    </source>
</evidence>
<protein>
    <recommendedName>
        <fullName evidence="12">FERM domain-containing protein</fullName>
    </recommendedName>
</protein>
<dbReference type="OrthoDB" id="6108017at2759"/>
<feature type="domain" description="FERM" evidence="8">
    <location>
        <begin position="187"/>
        <end position="497"/>
    </location>
</feature>
<dbReference type="Pfam" id="PF00784">
    <property type="entry name" value="MyTH4"/>
    <property type="match status" value="1"/>
</dbReference>
<dbReference type="PANTHER" id="PTHR22692:SF35">
    <property type="match status" value="1"/>
</dbReference>
<keyword evidence="5" id="KW-0009">Actin-binding</keyword>
<dbReference type="Proteomes" id="UP000708148">
    <property type="component" value="Unassembled WGS sequence"/>
</dbReference>
<dbReference type="Pfam" id="PF00373">
    <property type="entry name" value="FERM_M"/>
    <property type="match status" value="1"/>
</dbReference>
<dbReference type="InterPro" id="IPR011993">
    <property type="entry name" value="PH-like_dom_sf"/>
</dbReference>
<keyword evidence="11" id="KW-1185">Reference proteome</keyword>
<dbReference type="InterPro" id="IPR014352">
    <property type="entry name" value="FERM/acyl-CoA-bd_prot_sf"/>
</dbReference>
<organism evidence="10 11">
    <name type="scientific">Ostreobium quekettii</name>
    <dbReference type="NCBI Taxonomy" id="121088"/>
    <lineage>
        <taxon>Eukaryota</taxon>
        <taxon>Viridiplantae</taxon>
        <taxon>Chlorophyta</taxon>
        <taxon>core chlorophytes</taxon>
        <taxon>Ulvophyceae</taxon>
        <taxon>TCBD clade</taxon>
        <taxon>Bryopsidales</taxon>
        <taxon>Ostreobineae</taxon>
        <taxon>Ostreobiaceae</taxon>
        <taxon>Ostreobium</taxon>
    </lineage>
</organism>
<dbReference type="GO" id="GO:1901265">
    <property type="term" value="F:nucleoside phosphate binding"/>
    <property type="evidence" value="ECO:0007669"/>
    <property type="project" value="UniProtKB-ARBA"/>
</dbReference>
<name>A0A8S1IY36_9CHLO</name>
<dbReference type="GO" id="GO:0043168">
    <property type="term" value="F:anion binding"/>
    <property type="evidence" value="ECO:0007669"/>
    <property type="project" value="UniProtKB-ARBA"/>
</dbReference>
<evidence type="ECO:0000256" key="2">
    <source>
        <dbReference type="ARBA" id="ARBA00008314"/>
    </source>
</evidence>
<feature type="domain" description="MyTH4" evidence="9">
    <location>
        <begin position="26"/>
        <end position="182"/>
    </location>
</feature>
<comment type="caution">
    <text evidence="10">The sequence shown here is derived from an EMBL/GenBank/DDBJ whole genome shotgun (WGS) entry which is preliminary data.</text>
</comment>
<keyword evidence="6" id="KW-0175">Coiled coil</keyword>
<keyword evidence="4" id="KW-0677">Repeat</keyword>
<comment type="subcellular location">
    <subcellularLocation>
        <location evidence="1">Cytoplasm</location>
    </subcellularLocation>
</comment>
<reference evidence="10" key="1">
    <citation type="submission" date="2020-12" db="EMBL/GenBank/DDBJ databases">
        <authorList>
            <person name="Iha C."/>
        </authorList>
    </citation>
    <scope>NUCLEOTIDE SEQUENCE</scope>
</reference>
<accession>A0A8S1IY36</accession>
<dbReference type="AlphaFoldDB" id="A0A8S1IY36"/>
<dbReference type="SUPFAM" id="SSF50729">
    <property type="entry name" value="PH domain-like"/>
    <property type="match status" value="1"/>
</dbReference>
<evidence type="ECO:0000313" key="11">
    <source>
        <dbReference type="Proteomes" id="UP000708148"/>
    </source>
</evidence>
<keyword evidence="3" id="KW-0963">Cytoplasm</keyword>
<evidence type="ECO:0000259" key="8">
    <source>
        <dbReference type="PROSITE" id="PS50057"/>
    </source>
</evidence>
<evidence type="ECO:0000256" key="3">
    <source>
        <dbReference type="ARBA" id="ARBA00022490"/>
    </source>
</evidence>
<dbReference type="GO" id="GO:1901363">
    <property type="term" value="F:heterocyclic compound binding"/>
    <property type="evidence" value="ECO:0007669"/>
    <property type="project" value="UniProtKB-ARBA"/>
</dbReference>
<evidence type="ECO:0000313" key="10">
    <source>
        <dbReference type="EMBL" id="CAD7699892.1"/>
    </source>
</evidence>
<comment type="similarity">
    <text evidence="2">Belongs to the TRAFAC class myosin-kinesin ATPase superfamily. Myosin family.</text>
</comment>
<evidence type="ECO:0000256" key="4">
    <source>
        <dbReference type="ARBA" id="ARBA00022737"/>
    </source>
</evidence>
<feature type="compositionally biased region" description="Basic and acidic residues" evidence="7">
    <location>
        <begin position="636"/>
        <end position="648"/>
    </location>
</feature>
<dbReference type="InterPro" id="IPR000299">
    <property type="entry name" value="FERM_domain"/>
</dbReference>
<dbReference type="SMART" id="SM00295">
    <property type="entry name" value="B41"/>
    <property type="match status" value="1"/>
</dbReference>
<dbReference type="PROSITE" id="PS51016">
    <property type="entry name" value="MYTH4"/>
    <property type="match status" value="1"/>
</dbReference>
<dbReference type="Pfam" id="PF21989">
    <property type="entry name" value="RA_2"/>
    <property type="match status" value="1"/>
</dbReference>
<dbReference type="SMART" id="SM00139">
    <property type="entry name" value="MyTH4"/>
    <property type="match status" value="1"/>
</dbReference>
<dbReference type="SUPFAM" id="SSF54236">
    <property type="entry name" value="Ubiquitin-like"/>
    <property type="match status" value="1"/>
</dbReference>
<dbReference type="GO" id="GO:0003779">
    <property type="term" value="F:actin binding"/>
    <property type="evidence" value="ECO:0007669"/>
    <property type="project" value="UniProtKB-KW"/>
</dbReference>
<dbReference type="PROSITE" id="PS50057">
    <property type="entry name" value="FERM_3"/>
    <property type="match status" value="1"/>
</dbReference>
<dbReference type="GO" id="GO:0005737">
    <property type="term" value="C:cytoplasm"/>
    <property type="evidence" value="ECO:0007669"/>
    <property type="project" value="UniProtKB-SubCell"/>
</dbReference>
<dbReference type="GO" id="GO:0005856">
    <property type="term" value="C:cytoskeleton"/>
    <property type="evidence" value="ECO:0007669"/>
    <property type="project" value="InterPro"/>
</dbReference>
<dbReference type="Gene3D" id="1.25.40.530">
    <property type="entry name" value="MyTH4 domain"/>
    <property type="match status" value="1"/>
</dbReference>
<evidence type="ECO:0000256" key="6">
    <source>
        <dbReference type="SAM" id="Coils"/>
    </source>
</evidence>
<dbReference type="Gene3D" id="3.10.20.90">
    <property type="entry name" value="Phosphatidylinositol 3-kinase Catalytic Subunit, Chain A, domain 1"/>
    <property type="match status" value="1"/>
</dbReference>
<dbReference type="InterPro" id="IPR000857">
    <property type="entry name" value="MyTH4_dom"/>
</dbReference>
<gene>
    <name evidence="10" type="ORF">OSTQU699_LOCUS5251</name>
</gene>
<dbReference type="CDD" id="cd14473">
    <property type="entry name" value="FERM_B-lobe"/>
    <property type="match status" value="1"/>
</dbReference>
<dbReference type="EMBL" id="CAJHUC010001131">
    <property type="protein sequence ID" value="CAD7699892.1"/>
    <property type="molecule type" value="Genomic_DNA"/>
</dbReference>
<evidence type="ECO:0000256" key="7">
    <source>
        <dbReference type="SAM" id="MobiDB-lite"/>
    </source>
</evidence>
<dbReference type="InterPro" id="IPR035963">
    <property type="entry name" value="FERM_2"/>
</dbReference>
<dbReference type="InterPro" id="IPR019749">
    <property type="entry name" value="Band_41_domain"/>
</dbReference>
<evidence type="ECO:0000259" key="9">
    <source>
        <dbReference type="PROSITE" id="PS51016"/>
    </source>
</evidence>
<sequence>MAPCLDTRSMADMTSLQTSRFDALHYSPDPITTSLLKLHSEESTAHATEMFCAILKYMAIGVEHLPGDQQVEILEGLLHEGLTSTELRDELYMQLIRQTRRNPTVEGRRRVWELFSIVASTMPPSKEFVGLVSEHVHVHSTQRHEDAAVSELMFRTLNALKRTTKTGARTKRPSSEEIEAHLAGQTLSCVVFLLDDTFEELEFTMNTTVQEALDQLSASLKLPATADFSLFECRRLPKGQHRQPDVQHRLLDSDWYVADVLHSFGEAKSREGAHSKLLMKKRIFRKADEGIMEPRFVHLMYIQMQYEYLLGNYPVAVEDAAQLCALQIQAEGDTRAQKETDIAQAIDLYIPKQVFSKCSKQYWYREVRQRHEALSQFSKDDARLQFHRSLGQLTYGNSAFFPVLRLEDPMGTLPLKLVISVNKHGIHFFRRSPRDHLHSAELSEIVEFGASSQAVFFKVKLAGMLCLFHFETAQGEDICCALQTHINDRMLAIYAKAARAAETQKAREGHAQLKQQIAQLKKELDERNEQIEHLQRHEKELLEVIRTLKAENAGECKATPDQLKAAVPPLTMLAVSNTSQDSAINAVAKDSVMIGAETPRNQMIKSDRSNRAAKNSASGRKSTGRRRQQALEEDAKENTPVKANEQRRTPLQPVQQAVHIENWDSDGNPISGQAGAAGQVLCGVKCNAGHTYVL</sequence>
<feature type="coiled-coil region" evidence="6">
    <location>
        <begin position="503"/>
        <end position="551"/>
    </location>
</feature>
<evidence type="ECO:0000256" key="5">
    <source>
        <dbReference type="ARBA" id="ARBA00023203"/>
    </source>
</evidence>
<dbReference type="InterPro" id="IPR038185">
    <property type="entry name" value="MyTH4_dom_sf"/>
</dbReference>
<feature type="region of interest" description="Disordered" evidence="7">
    <location>
        <begin position="597"/>
        <end position="654"/>
    </location>
</feature>
<evidence type="ECO:0008006" key="12">
    <source>
        <dbReference type="Google" id="ProtNLM"/>
    </source>
</evidence>